<organism evidence="2 3">
    <name type="scientific">Micromonospora lupini str. Lupac 08</name>
    <dbReference type="NCBI Taxonomy" id="1150864"/>
    <lineage>
        <taxon>Bacteria</taxon>
        <taxon>Bacillati</taxon>
        <taxon>Actinomycetota</taxon>
        <taxon>Actinomycetes</taxon>
        <taxon>Micromonosporales</taxon>
        <taxon>Micromonosporaceae</taxon>
        <taxon>Micromonospora</taxon>
    </lineage>
</organism>
<dbReference type="Proteomes" id="UP000003448">
    <property type="component" value="Unassembled WGS sequence"/>
</dbReference>
<reference evidence="3" key="1">
    <citation type="journal article" date="2012" name="J. Bacteriol.">
        <title>Genome Sequence of Micromonospora lupini Lupac 08, Isolated from Root Nodules of Lupinus angustifolius.</title>
        <authorList>
            <person name="Alonso-Vega P."/>
            <person name="Normand P."/>
            <person name="Bacigalupe R."/>
            <person name="Pujic P."/>
            <person name="Lajus A."/>
            <person name="Vallenet D."/>
            <person name="Carro L."/>
            <person name="Coll P."/>
            <person name="Trujillo M.E."/>
        </authorList>
    </citation>
    <scope>NUCLEOTIDE SEQUENCE [LARGE SCALE GENOMIC DNA]</scope>
    <source>
        <strain evidence="3">Lupac 08</strain>
    </source>
</reference>
<comment type="caution">
    <text evidence="2">The sequence shown here is derived from an EMBL/GenBank/DDBJ whole genome shotgun (WGS) entry which is preliminary data.</text>
</comment>
<gene>
    <name evidence="2" type="ORF">MILUP08_42053</name>
</gene>
<feature type="region of interest" description="Disordered" evidence="1">
    <location>
        <begin position="54"/>
        <end position="112"/>
    </location>
</feature>
<evidence type="ECO:0000256" key="1">
    <source>
        <dbReference type="SAM" id="MobiDB-lite"/>
    </source>
</evidence>
<proteinExistence type="predicted"/>
<protein>
    <submittedName>
        <fullName evidence="2">Uncharacterized protein</fullName>
    </submittedName>
</protein>
<dbReference type="AlphaFoldDB" id="I0KZY6"/>
<feature type="region of interest" description="Disordered" evidence="1">
    <location>
        <begin position="1"/>
        <end position="40"/>
    </location>
</feature>
<evidence type="ECO:0000313" key="2">
    <source>
        <dbReference type="EMBL" id="CCH17133.1"/>
    </source>
</evidence>
<keyword evidence="3" id="KW-1185">Reference proteome</keyword>
<feature type="compositionally biased region" description="Basic and acidic residues" evidence="1">
    <location>
        <begin position="81"/>
        <end position="96"/>
    </location>
</feature>
<sequence>MAAEQLDTPRTALLSCHRSPRRLPSDESAPSVNEGSADPVADATQLAAYAWATARKPMSIGARPAGHTGRARRSGGLRPSTTREEEREPAQGDKHTSHARHGRYHAAAGDRQDVLARPVACVRCA</sequence>
<accession>I0KZY6</accession>
<evidence type="ECO:0000313" key="3">
    <source>
        <dbReference type="Proteomes" id="UP000003448"/>
    </source>
</evidence>
<name>I0KZY6_9ACTN</name>
<dbReference type="EMBL" id="CAIE01000017">
    <property type="protein sequence ID" value="CCH17133.1"/>
    <property type="molecule type" value="Genomic_DNA"/>
</dbReference>